<evidence type="ECO:0000256" key="1">
    <source>
        <dbReference type="SAM" id="Coils"/>
    </source>
</evidence>
<evidence type="ECO:0008006" key="5">
    <source>
        <dbReference type="Google" id="ProtNLM"/>
    </source>
</evidence>
<reference evidence="3 4" key="1">
    <citation type="submission" date="2019-08" db="EMBL/GenBank/DDBJ databases">
        <title>Ulvibacter marinistellae sp. nov., isolated from a starfish, Patiria pectinifera.</title>
        <authorList>
            <person name="Kawano K."/>
            <person name="Ushijima N."/>
            <person name="Kihara M."/>
            <person name="Itoh H."/>
        </authorList>
    </citation>
    <scope>NUCLEOTIDE SEQUENCE [LARGE SCALE GENOMIC DNA]</scope>
    <source>
        <strain evidence="3 4">KK4</strain>
    </source>
</reference>
<evidence type="ECO:0000313" key="3">
    <source>
        <dbReference type="EMBL" id="GEQ84667.1"/>
    </source>
</evidence>
<dbReference type="RefSeq" id="WP_151892617.1">
    <property type="nucleotide sequence ID" value="NZ_BKCF01000001.1"/>
</dbReference>
<keyword evidence="1" id="KW-0175">Coiled coil</keyword>
<dbReference type="OrthoDB" id="1115172at2"/>
<comment type="caution">
    <text evidence="3">The sequence shown here is derived from an EMBL/GenBank/DDBJ whole genome shotgun (WGS) entry which is preliminary data.</text>
</comment>
<feature type="coiled-coil region" evidence="1">
    <location>
        <begin position="40"/>
        <end position="67"/>
    </location>
</feature>
<dbReference type="Proteomes" id="UP000326994">
    <property type="component" value="Unassembled WGS sequence"/>
</dbReference>
<keyword evidence="4" id="KW-1185">Reference proteome</keyword>
<keyword evidence="2" id="KW-0812">Transmembrane</keyword>
<accession>A0A5J4FS26</accession>
<evidence type="ECO:0000256" key="2">
    <source>
        <dbReference type="SAM" id="Phobius"/>
    </source>
</evidence>
<keyword evidence="2" id="KW-1133">Transmembrane helix</keyword>
<dbReference type="EMBL" id="BKCF01000001">
    <property type="protein sequence ID" value="GEQ84667.1"/>
    <property type="molecule type" value="Genomic_DNA"/>
</dbReference>
<gene>
    <name evidence="3" type="ORF">ULMS_01750</name>
</gene>
<evidence type="ECO:0000313" key="4">
    <source>
        <dbReference type="Proteomes" id="UP000326994"/>
    </source>
</evidence>
<proteinExistence type="predicted"/>
<feature type="transmembrane region" description="Helical" evidence="2">
    <location>
        <begin position="12"/>
        <end position="33"/>
    </location>
</feature>
<dbReference type="AlphaFoldDB" id="A0A5J4FS26"/>
<protein>
    <recommendedName>
        <fullName evidence="5">Chromosome partitioning protein ParA</fullName>
    </recommendedName>
</protein>
<sequence>MTDETKNNTRFKVLIGVLTLLLIGLAVYTFILYQDSSDTVTALEVQKANVETELEDLIANYNDIIQDNELKDKDLLAARERIVVLLDSVKDSEANASLIQRYKVEIGRLKAERKTLFKRADSLIIANQRLAVERDSTTNVLTETIKVVDSVNQSNEALATTIKKAGVLGVTNLRGEAVIVRNSGKIVDTKRSSRADKLRACYTLAPNTIAKKGDRMVYVQVLSPRNNVLGDNAKITFEGKTLNYSATTNVFYENEALDVCTLVDAKEADLVEGRYIVNVFDGAKQIATTTFELK</sequence>
<organism evidence="3 4">
    <name type="scientific">Patiriisocius marinistellae</name>
    <dbReference type="NCBI Taxonomy" id="2494560"/>
    <lineage>
        <taxon>Bacteria</taxon>
        <taxon>Pseudomonadati</taxon>
        <taxon>Bacteroidota</taxon>
        <taxon>Flavobacteriia</taxon>
        <taxon>Flavobacteriales</taxon>
        <taxon>Flavobacteriaceae</taxon>
        <taxon>Patiriisocius</taxon>
    </lineage>
</organism>
<name>A0A5J4FS26_9FLAO</name>
<keyword evidence="2" id="KW-0472">Membrane</keyword>